<dbReference type="GO" id="GO:0016740">
    <property type="term" value="F:transferase activity"/>
    <property type="evidence" value="ECO:0007669"/>
    <property type="project" value="TreeGrafter"/>
</dbReference>
<reference evidence="1" key="1">
    <citation type="submission" date="2020-10" db="EMBL/GenBank/DDBJ databases">
        <authorList>
            <person name="Gilroy R."/>
        </authorList>
    </citation>
    <scope>NUCLEOTIDE SEQUENCE</scope>
    <source>
        <strain evidence="1">ChiW3-316</strain>
    </source>
</reference>
<dbReference type="InterPro" id="IPR058240">
    <property type="entry name" value="rSAM_sf"/>
</dbReference>
<organism evidence="1 2">
    <name type="scientific">Candidatus Scatocola faecipullorum</name>
    <dbReference type="NCBI Taxonomy" id="2840917"/>
    <lineage>
        <taxon>Bacteria</taxon>
        <taxon>Pseudomonadati</taxon>
        <taxon>Pseudomonadota</taxon>
        <taxon>Alphaproteobacteria</taxon>
        <taxon>Rhodospirillales</taxon>
        <taxon>Rhodospirillaceae</taxon>
        <taxon>Rhodospirillaceae incertae sedis</taxon>
        <taxon>Candidatus Scatocola</taxon>
    </lineage>
</organism>
<comment type="caution">
    <text evidence="1">The sequence shown here is derived from an EMBL/GenBank/DDBJ whole genome shotgun (WGS) entry which is preliminary data.</text>
</comment>
<evidence type="ECO:0000313" key="1">
    <source>
        <dbReference type="EMBL" id="HIU52781.1"/>
    </source>
</evidence>
<dbReference type="PANTHER" id="PTHR43726:SF1">
    <property type="entry name" value="BIOTIN SYNTHASE"/>
    <property type="match status" value="1"/>
</dbReference>
<protein>
    <recommendedName>
        <fullName evidence="3">Radical SAM protein</fullName>
    </recommendedName>
</protein>
<dbReference type="InterPro" id="IPR034422">
    <property type="entry name" value="HydE/PylB-like"/>
</dbReference>
<dbReference type="Gene3D" id="3.20.20.70">
    <property type="entry name" value="Aldolase class I"/>
    <property type="match status" value="1"/>
</dbReference>
<reference evidence="1" key="2">
    <citation type="journal article" date="2021" name="PeerJ">
        <title>Extensive microbial diversity within the chicken gut microbiome revealed by metagenomics and culture.</title>
        <authorList>
            <person name="Gilroy R."/>
            <person name="Ravi A."/>
            <person name="Getino M."/>
            <person name="Pursley I."/>
            <person name="Horton D.L."/>
            <person name="Alikhan N.F."/>
            <person name="Baker D."/>
            <person name="Gharbi K."/>
            <person name="Hall N."/>
            <person name="Watson M."/>
            <person name="Adriaenssens E.M."/>
            <person name="Foster-Nyarko E."/>
            <person name="Jarju S."/>
            <person name="Secka A."/>
            <person name="Antonio M."/>
            <person name="Oren A."/>
            <person name="Chaudhuri R.R."/>
            <person name="La Ragione R."/>
            <person name="Hildebrand F."/>
            <person name="Pallen M.J."/>
        </authorList>
    </citation>
    <scope>NUCLEOTIDE SEQUENCE</scope>
    <source>
        <strain evidence="1">ChiW3-316</strain>
    </source>
</reference>
<dbReference type="EMBL" id="DVNC01000016">
    <property type="protein sequence ID" value="HIU52781.1"/>
    <property type="molecule type" value="Genomic_DNA"/>
</dbReference>
<dbReference type="PANTHER" id="PTHR43726">
    <property type="entry name" value="3-METHYLORNITHINE SYNTHASE"/>
    <property type="match status" value="1"/>
</dbReference>
<proteinExistence type="predicted"/>
<evidence type="ECO:0000313" key="2">
    <source>
        <dbReference type="Proteomes" id="UP000824107"/>
    </source>
</evidence>
<dbReference type="SUPFAM" id="SSF102114">
    <property type="entry name" value="Radical SAM enzymes"/>
    <property type="match status" value="1"/>
</dbReference>
<dbReference type="AlphaFoldDB" id="A0A9D1M3C0"/>
<sequence>MKMKNIITLRDYIQQAEKSHSLERKQIIDLLDSNNPEILHQLCLAAGRCRRRWLFHETQLVCFFDFGEEAPDADGTERLILKAENAGFSKIILKRKQGDDFQTALWQHIANRCRQRRMQLILSLDKFNLTDINRLKDSGVYGFRCEAGTFNERIYRRIHKSKTSGNFSYLLKCLENIHDCGADLTIGFAVGIPGTTTSDIASDILYLPQLRPHNVEICRFSPEVDETLALKSIALVRLLNPRVTLTASPVLYNLPEAPFLEQLLAGADTVATSVMLPSMLSEICFHIKTCGFTVNRDFEK</sequence>
<accession>A0A9D1M3C0</accession>
<dbReference type="Proteomes" id="UP000824107">
    <property type="component" value="Unassembled WGS sequence"/>
</dbReference>
<gene>
    <name evidence="1" type="ORF">IAD20_01720</name>
</gene>
<name>A0A9D1M3C0_9PROT</name>
<dbReference type="InterPro" id="IPR013785">
    <property type="entry name" value="Aldolase_TIM"/>
</dbReference>
<evidence type="ECO:0008006" key="3">
    <source>
        <dbReference type="Google" id="ProtNLM"/>
    </source>
</evidence>